<reference evidence="2 3" key="1">
    <citation type="submission" date="2021-03" db="EMBL/GenBank/DDBJ databases">
        <title>Antimicrobial resistance genes in bacteria isolated from Japanese honey, and their potential for conferring macrolide and lincosamide resistance in the American foulbrood pathogen Paenibacillus larvae.</title>
        <authorList>
            <person name="Okamoto M."/>
            <person name="Kumagai M."/>
            <person name="Kanamori H."/>
            <person name="Takamatsu D."/>
        </authorList>
    </citation>
    <scope>NUCLEOTIDE SEQUENCE [LARGE SCALE GENOMIC DNA]</scope>
    <source>
        <strain evidence="2 3">J8TS2</strain>
    </source>
</reference>
<dbReference type="Proteomes" id="UP000679950">
    <property type="component" value="Unassembled WGS sequence"/>
</dbReference>
<feature type="region of interest" description="Disordered" evidence="1">
    <location>
        <begin position="1"/>
        <end position="24"/>
    </location>
</feature>
<dbReference type="SUPFAM" id="SSF109709">
    <property type="entry name" value="KorB DNA-binding domain-like"/>
    <property type="match status" value="1"/>
</dbReference>
<comment type="caution">
    <text evidence="2">The sequence shown here is derived from an EMBL/GenBank/DDBJ whole genome shotgun (WGS) entry which is preliminary data.</text>
</comment>
<evidence type="ECO:0000313" key="2">
    <source>
        <dbReference type="EMBL" id="GIN58483.1"/>
    </source>
</evidence>
<evidence type="ECO:0000256" key="1">
    <source>
        <dbReference type="SAM" id="MobiDB-lite"/>
    </source>
</evidence>
<gene>
    <name evidence="2" type="ORF">J8TS2_28020</name>
</gene>
<accession>A0ABQ4KM61</accession>
<dbReference type="EMBL" id="BORB01000024">
    <property type="protein sequence ID" value="GIN58483.1"/>
    <property type="molecule type" value="Genomic_DNA"/>
</dbReference>
<sequence>MNRYSMSGHNGQSKTTADIAETIGESEKSTRRILKLNSLIPQLQSLVSSSKRSSDKNCNLKNIKDIGKTIGETSRNTRQILKLKTQNSTHSFLSYKHLCHQVN</sequence>
<evidence type="ECO:0000313" key="3">
    <source>
        <dbReference type="Proteomes" id="UP000679950"/>
    </source>
</evidence>
<proteinExistence type="predicted"/>
<keyword evidence="3" id="KW-1185">Reference proteome</keyword>
<feature type="compositionally biased region" description="Polar residues" evidence="1">
    <location>
        <begin position="1"/>
        <end position="16"/>
    </location>
</feature>
<organism evidence="2 3">
    <name type="scientific">Lederbergia ruris</name>
    <dbReference type="NCBI Taxonomy" id="217495"/>
    <lineage>
        <taxon>Bacteria</taxon>
        <taxon>Bacillati</taxon>
        <taxon>Bacillota</taxon>
        <taxon>Bacilli</taxon>
        <taxon>Bacillales</taxon>
        <taxon>Bacillaceae</taxon>
        <taxon>Lederbergia</taxon>
    </lineage>
</organism>
<name>A0ABQ4KM61_9BACI</name>
<protein>
    <submittedName>
        <fullName evidence="2">Uncharacterized protein</fullName>
    </submittedName>
</protein>
<dbReference type="Gene3D" id="1.10.10.2830">
    <property type="match status" value="1"/>
</dbReference>